<name>A0ABW5J7N9_9BACT</name>
<reference evidence="2" key="1">
    <citation type="journal article" date="2019" name="Int. J. Syst. Evol. Microbiol.">
        <title>The Global Catalogue of Microorganisms (GCM) 10K type strain sequencing project: providing services to taxonomists for standard genome sequencing and annotation.</title>
        <authorList>
            <consortium name="The Broad Institute Genomics Platform"/>
            <consortium name="The Broad Institute Genome Sequencing Center for Infectious Disease"/>
            <person name="Wu L."/>
            <person name="Ma J."/>
        </authorList>
    </citation>
    <scope>NUCLEOTIDE SEQUENCE [LARGE SCALE GENOMIC DNA]</scope>
    <source>
        <strain evidence="2">KCTC 52344</strain>
    </source>
</reference>
<dbReference type="EMBL" id="JBHULC010000011">
    <property type="protein sequence ID" value="MFD2521813.1"/>
    <property type="molecule type" value="Genomic_DNA"/>
</dbReference>
<protein>
    <submittedName>
        <fullName evidence="1">DUF3500 domain-containing protein</fullName>
    </submittedName>
</protein>
<proteinExistence type="predicted"/>
<dbReference type="PROSITE" id="PS51257">
    <property type="entry name" value="PROKAR_LIPOPROTEIN"/>
    <property type="match status" value="1"/>
</dbReference>
<organism evidence="1 2">
    <name type="scientific">Emticicia soli</name>
    <dbReference type="NCBI Taxonomy" id="2027878"/>
    <lineage>
        <taxon>Bacteria</taxon>
        <taxon>Pseudomonadati</taxon>
        <taxon>Bacteroidota</taxon>
        <taxon>Cytophagia</taxon>
        <taxon>Cytophagales</taxon>
        <taxon>Leadbetterellaceae</taxon>
        <taxon>Emticicia</taxon>
    </lineage>
</organism>
<accession>A0ABW5J7N9</accession>
<keyword evidence="2" id="KW-1185">Reference proteome</keyword>
<dbReference type="Pfam" id="PF12006">
    <property type="entry name" value="DUF3500"/>
    <property type="match status" value="1"/>
</dbReference>
<comment type="caution">
    <text evidence="1">The sequence shown here is derived from an EMBL/GenBank/DDBJ whole genome shotgun (WGS) entry which is preliminary data.</text>
</comment>
<dbReference type="InterPro" id="IPR021889">
    <property type="entry name" value="DUF3500"/>
</dbReference>
<dbReference type="PANTHER" id="PTHR37489:SF1">
    <property type="entry name" value="DUF3500 DOMAIN-CONTAINING PROTEIN"/>
    <property type="match status" value="1"/>
</dbReference>
<dbReference type="PANTHER" id="PTHR37489">
    <property type="entry name" value="DUF3500 DOMAIN-CONTAINING PROTEIN"/>
    <property type="match status" value="1"/>
</dbReference>
<sequence length="452" mass="48132">MRSRRFYWLGLLLVPIFIFQGCKPEELITTPMISGLNCETATISATPVNGVAFSGRVTIPYSGGNGMVYSSTDSIASTGINGLKAHIVAGILSHGEGTIAYTITGTPSAVGKATFPINFAGQSCTIEVAIQADTTTPKPSTGSVGQVLAAIDTFQTTLSAAQRTAILLPFTSANLNKWSVQAGNVTRNGLEFSTMTAMQVIAAKKVIAAALGTTADEGYDEFIQITLAEDVLAANSDGNYSSKKYSIAFIGTPSETGKWTLQFGGHNYTKHINFNNGAVVSTTPSYQAVEPRTWAQASIVYAPLDNEKNAMAALLAGLSTAELNTAKLNTVFTDVLLGPGKDTDFPSNKTGIAVSALSASQKALVLEAIKPWILDADDVTAASLLSSYEQELNDTYISYTGSTLFNQSGDYVRIDGPSVWIEFICRPGVIEANEIHYRSVYRDRKRDYGGNL</sequence>
<dbReference type="Proteomes" id="UP001597510">
    <property type="component" value="Unassembled WGS sequence"/>
</dbReference>
<gene>
    <name evidence="1" type="ORF">ACFSR2_13025</name>
</gene>
<dbReference type="RefSeq" id="WP_340236088.1">
    <property type="nucleotide sequence ID" value="NZ_JBBEWC010000005.1"/>
</dbReference>
<evidence type="ECO:0000313" key="2">
    <source>
        <dbReference type="Proteomes" id="UP001597510"/>
    </source>
</evidence>
<evidence type="ECO:0000313" key="1">
    <source>
        <dbReference type="EMBL" id="MFD2521813.1"/>
    </source>
</evidence>